<reference evidence="1" key="1">
    <citation type="submission" date="2020-12" db="EMBL/GenBank/DDBJ databases">
        <authorList>
            <person name="Iha C."/>
        </authorList>
    </citation>
    <scope>NUCLEOTIDE SEQUENCE</scope>
</reference>
<evidence type="ECO:0000313" key="1">
    <source>
        <dbReference type="EMBL" id="CAD7704310.1"/>
    </source>
</evidence>
<sequence>RDVFPRAIEIDADIASLQEDVASLAAGTDAEKRALDSELQRLTSLVTTFHRHMEQILPGLSSGGHPSGGAR</sequence>
<evidence type="ECO:0000313" key="2">
    <source>
        <dbReference type="Proteomes" id="UP000708148"/>
    </source>
</evidence>
<protein>
    <submittedName>
        <fullName evidence="1">Uncharacterized protein</fullName>
    </submittedName>
</protein>
<dbReference type="EMBL" id="CAJHUC010002745">
    <property type="protein sequence ID" value="CAD7704310.1"/>
    <property type="molecule type" value="Genomic_DNA"/>
</dbReference>
<organism evidence="1 2">
    <name type="scientific">Ostreobium quekettii</name>
    <dbReference type="NCBI Taxonomy" id="121088"/>
    <lineage>
        <taxon>Eukaryota</taxon>
        <taxon>Viridiplantae</taxon>
        <taxon>Chlorophyta</taxon>
        <taxon>core chlorophytes</taxon>
        <taxon>Ulvophyceae</taxon>
        <taxon>TCBD clade</taxon>
        <taxon>Bryopsidales</taxon>
        <taxon>Ostreobineae</taxon>
        <taxon>Ostreobiaceae</taxon>
        <taxon>Ostreobium</taxon>
    </lineage>
</organism>
<gene>
    <name evidence="1" type="ORF">OSTQU699_LOCUS9665</name>
</gene>
<keyword evidence="2" id="KW-1185">Reference proteome</keyword>
<accession>A0A8S1JB61</accession>
<feature type="non-terminal residue" evidence="1">
    <location>
        <position position="1"/>
    </location>
</feature>
<comment type="caution">
    <text evidence="1">The sequence shown here is derived from an EMBL/GenBank/DDBJ whole genome shotgun (WGS) entry which is preliminary data.</text>
</comment>
<name>A0A8S1JB61_9CHLO</name>
<dbReference type="AlphaFoldDB" id="A0A8S1JB61"/>
<proteinExistence type="predicted"/>
<dbReference type="Proteomes" id="UP000708148">
    <property type="component" value="Unassembled WGS sequence"/>
</dbReference>